<sequence length="75" mass="8549">IKKYNNLFAWNSNDFGRTSVVTHTIDTGGVTPIKQRFYRTSHQNQLFIKEEIQRLLEAGLIVPSSSQWTSPVVAI</sequence>
<dbReference type="Gene3D" id="3.10.10.10">
    <property type="entry name" value="HIV Type 1 Reverse Transcriptase, subunit A, domain 1"/>
    <property type="match status" value="1"/>
</dbReference>
<reference evidence="1 2" key="2">
    <citation type="submission" date="2017-10" db="EMBL/GenBank/DDBJ databases">
        <title>Genome analyses suggest a sexual origin of heterokaryosis in a supposedly ancient asexual fungus.</title>
        <authorList>
            <person name="Corradi N."/>
            <person name="Sedzielewska K."/>
            <person name="Noel J."/>
            <person name="Charron P."/>
            <person name="Farinelli L."/>
            <person name="Marton T."/>
            <person name="Kruger M."/>
            <person name="Pelin A."/>
            <person name="Brachmann A."/>
            <person name="Corradi N."/>
        </authorList>
    </citation>
    <scope>NUCLEOTIDE SEQUENCE [LARGE SCALE GENOMIC DNA]</scope>
    <source>
        <strain evidence="1 2">A1</strain>
    </source>
</reference>
<proteinExistence type="predicted"/>
<dbReference type="Proteomes" id="UP000232688">
    <property type="component" value="Unassembled WGS sequence"/>
</dbReference>
<gene>
    <name evidence="1" type="ORF">RhiirA1_327788</name>
</gene>
<comment type="caution">
    <text evidence="1">The sequence shown here is derived from an EMBL/GenBank/DDBJ whole genome shotgun (WGS) entry which is preliminary data.</text>
</comment>
<feature type="non-terminal residue" evidence="1">
    <location>
        <position position="1"/>
    </location>
</feature>
<dbReference type="EMBL" id="LLXH01004128">
    <property type="protein sequence ID" value="PKC53535.1"/>
    <property type="molecule type" value="Genomic_DNA"/>
</dbReference>
<evidence type="ECO:0000313" key="2">
    <source>
        <dbReference type="Proteomes" id="UP000232688"/>
    </source>
</evidence>
<dbReference type="InterPro" id="IPR043502">
    <property type="entry name" value="DNA/RNA_pol_sf"/>
</dbReference>
<feature type="non-terminal residue" evidence="1">
    <location>
        <position position="75"/>
    </location>
</feature>
<evidence type="ECO:0000313" key="1">
    <source>
        <dbReference type="EMBL" id="PKC53535.1"/>
    </source>
</evidence>
<organism evidence="1 2">
    <name type="scientific">Rhizophagus irregularis</name>
    <dbReference type="NCBI Taxonomy" id="588596"/>
    <lineage>
        <taxon>Eukaryota</taxon>
        <taxon>Fungi</taxon>
        <taxon>Fungi incertae sedis</taxon>
        <taxon>Mucoromycota</taxon>
        <taxon>Glomeromycotina</taxon>
        <taxon>Glomeromycetes</taxon>
        <taxon>Glomerales</taxon>
        <taxon>Glomeraceae</taxon>
        <taxon>Rhizophagus</taxon>
    </lineage>
</organism>
<dbReference type="VEuPathDB" id="FungiDB:RhiirA1_327788"/>
<accession>A0A2N0QR57</accession>
<reference evidence="1 2" key="1">
    <citation type="submission" date="2017-10" db="EMBL/GenBank/DDBJ databases">
        <title>Extensive intraspecific genome diversity in a model arbuscular mycorrhizal fungus.</title>
        <authorList>
            <person name="Chen E.C.H."/>
            <person name="Morin E."/>
            <person name="Baudet D."/>
            <person name="Noel J."/>
            <person name="Ndikumana S."/>
            <person name="Charron P."/>
            <person name="St-Onge C."/>
            <person name="Giorgi J."/>
            <person name="Grigoriev I.V."/>
            <person name="Roux C."/>
            <person name="Martin F.M."/>
            <person name="Corradi N."/>
        </authorList>
    </citation>
    <scope>NUCLEOTIDE SEQUENCE [LARGE SCALE GENOMIC DNA]</scope>
    <source>
        <strain evidence="1 2">A1</strain>
    </source>
</reference>
<protein>
    <recommendedName>
        <fullName evidence="3">DNA/RNA polymerase</fullName>
    </recommendedName>
</protein>
<dbReference type="SUPFAM" id="SSF56672">
    <property type="entry name" value="DNA/RNA polymerases"/>
    <property type="match status" value="1"/>
</dbReference>
<evidence type="ECO:0008006" key="3">
    <source>
        <dbReference type="Google" id="ProtNLM"/>
    </source>
</evidence>
<name>A0A2N0QR57_9GLOM</name>
<dbReference type="AlphaFoldDB" id="A0A2N0QR57"/>
<dbReference type="VEuPathDB" id="FungiDB:FUN_001732"/>